<dbReference type="PROSITE" id="PS50109">
    <property type="entry name" value="HIS_KIN"/>
    <property type="match status" value="1"/>
</dbReference>
<keyword evidence="5" id="KW-0547">Nucleotide-binding</keyword>
<evidence type="ECO:0000259" key="12">
    <source>
        <dbReference type="PROSITE" id="PS50112"/>
    </source>
</evidence>
<evidence type="ECO:0000313" key="14">
    <source>
        <dbReference type="EMBL" id="QEL20580.1"/>
    </source>
</evidence>
<evidence type="ECO:0000256" key="2">
    <source>
        <dbReference type="ARBA" id="ARBA00012438"/>
    </source>
</evidence>
<dbReference type="InterPro" id="IPR000700">
    <property type="entry name" value="PAS-assoc_C"/>
</dbReference>
<dbReference type="Gene3D" id="3.30.565.10">
    <property type="entry name" value="Histidine kinase-like ATPase, C-terminal domain"/>
    <property type="match status" value="1"/>
</dbReference>
<evidence type="ECO:0000313" key="15">
    <source>
        <dbReference type="Proteomes" id="UP000324974"/>
    </source>
</evidence>
<dbReference type="Gene3D" id="3.30.450.20">
    <property type="entry name" value="PAS domain"/>
    <property type="match status" value="2"/>
</dbReference>
<evidence type="ECO:0000259" key="13">
    <source>
        <dbReference type="PROSITE" id="PS50113"/>
    </source>
</evidence>
<dbReference type="Gene3D" id="2.10.70.100">
    <property type="match status" value="1"/>
</dbReference>
<protein>
    <recommendedName>
        <fullName evidence="2">histidine kinase</fullName>
        <ecNumber evidence="2">2.7.13.3</ecNumber>
    </recommendedName>
</protein>
<dbReference type="RefSeq" id="WP_149114858.1">
    <property type="nucleotide sequence ID" value="NZ_CP042425.1"/>
</dbReference>
<keyword evidence="6" id="KW-0418">Kinase</keyword>
<dbReference type="InterPro" id="IPR000014">
    <property type="entry name" value="PAS"/>
</dbReference>
<dbReference type="PROSITE" id="PS50112">
    <property type="entry name" value="PAS"/>
    <property type="match status" value="2"/>
</dbReference>
<dbReference type="Proteomes" id="UP000324974">
    <property type="component" value="Chromosome"/>
</dbReference>
<keyword evidence="8" id="KW-0902">Two-component regulatory system</keyword>
<reference evidence="15" key="1">
    <citation type="submission" date="2019-08" db="EMBL/GenBank/DDBJ databases">
        <title>Limnoglobus roseus gen. nov., sp. nov., a novel freshwater planctomycete with a giant genome from the family Gemmataceae.</title>
        <authorList>
            <person name="Kulichevskaya I.S."/>
            <person name="Naumoff D.G."/>
            <person name="Miroshnikov K."/>
            <person name="Ivanova A."/>
            <person name="Philippov D.A."/>
            <person name="Hakobyan A."/>
            <person name="Rijpstra I.C."/>
            <person name="Sinninghe Damste J.S."/>
            <person name="Liesack W."/>
            <person name="Dedysh S.N."/>
        </authorList>
    </citation>
    <scope>NUCLEOTIDE SEQUENCE [LARGE SCALE GENOMIC DNA]</scope>
    <source>
        <strain evidence="15">PX52</strain>
    </source>
</reference>
<evidence type="ECO:0000256" key="5">
    <source>
        <dbReference type="ARBA" id="ARBA00022741"/>
    </source>
</evidence>
<proteinExistence type="predicted"/>
<dbReference type="EMBL" id="CP042425">
    <property type="protein sequence ID" value="QEL20580.1"/>
    <property type="molecule type" value="Genomic_DNA"/>
</dbReference>
<dbReference type="Gene3D" id="1.10.287.130">
    <property type="match status" value="1"/>
</dbReference>
<feature type="domain" description="Histidine kinase" evidence="11">
    <location>
        <begin position="328"/>
        <end position="542"/>
    </location>
</feature>
<keyword evidence="3" id="KW-0597">Phosphoprotein</keyword>
<sequence length="565" mass="61326">MLKSDNPTRAAGREFAFTSRAGVARSSRPRGNAAVLANIPPERLADILDIAEDGVITVDARHEIVLFNRGAAKLFGYEPDEVAGRTLDLLLPGRFRGAHRDQVAGFGRSTEVARTMGHRREVYGLRKDGTEFPAEVSISKFVVGGDLLFTAIVRNVAERKRYEAVERELTRLRAEAALKSSEDRLRLALDAGGMGTWDWDLESDRVRWDGALAALVGLPEIPHPLTTETFFERVHPDDRTALRGQLAAAVAPGGQFEAEFRIVRPDGEVRWLAGRGQVSGGSDGQPRAMHGVNYEVTGRRQAEDNLKETTRQLWQAARLAGVGELAASIAHELNNPLGTVSLRVERLLSKTPADDPRRKPLEVVGQEVERMAGLVSNLLQFSRAGRDQVSTVDVPEEIAKTLELVGHHLRKRQVRVEPEIALGVPHIQADRQQLRQVFLNLFTNAADAMTAGGRLAPRVRTGLLPTGRPAVVVEVSDTGVGIPPDLLPRVCEPFFTTKEEGKGTGLGLAICRRIVQQHQGTLQVESQPGAGTTVRITLPVRPDTNVAGLGPKPSVALPNTGGSGD</sequence>
<dbReference type="InterPro" id="IPR003594">
    <property type="entry name" value="HATPase_dom"/>
</dbReference>
<evidence type="ECO:0000256" key="4">
    <source>
        <dbReference type="ARBA" id="ARBA00022679"/>
    </source>
</evidence>
<dbReference type="NCBIfam" id="TIGR00229">
    <property type="entry name" value="sensory_box"/>
    <property type="match status" value="1"/>
</dbReference>
<dbReference type="SUPFAM" id="SSF55785">
    <property type="entry name" value="PYP-like sensor domain (PAS domain)"/>
    <property type="match status" value="2"/>
</dbReference>
<dbReference type="CDD" id="cd00082">
    <property type="entry name" value="HisKA"/>
    <property type="match status" value="1"/>
</dbReference>
<dbReference type="InterPro" id="IPR001610">
    <property type="entry name" value="PAC"/>
</dbReference>
<evidence type="ECO:0000256" key="6">
    <source>
        <dbReference type="ARBA" id="ARBA00022777"/>
    </source>
</evidence>
<dbReference type="Pfam" id="PF02518">
    <property type="entry name" value="HATPase_c"/>
    <property type="match status" value="1"/>
</dbReference>
<dbReference type="Pfam" id="PF08447">
    <property type="entry name" value="PAS_3"/>
    <property type="match status" value="1"/>
</dbReference>
<feature type="coiled-coil region" evidence="9">
    <location>
        <begin position="155"/>
        <end position="182"/>
    </location>
</feature>
<dbReference type="InterPro" id="IPR003661">
    <property type="entry name" value="HisK_dim/P_dom"/>
</dbReference>
<dbReference type="GO" id="GO:0000155">
    <property type="term" value="F:phosphorelay sensor kinase activity"/>
    <property type="evidence" value="ECO:0007669"/>
    <property type="project" value="InterPro"/>
</dbReference>
<feature type="domain" description="PAS" evidence="12">
    <location>
        <begin position="40"/>
        <end position="92"/>
    </location>
</feature>
<dbReference type="SMART" id="SM00091">
    <property type="entry name" value="PAS"/>
    <property type="match status" value="2"/>
</dbReference>
<dbReference type="InterPro" id="IPR004358">
    <property type="entry name" value="Sig_transdc_His_kin-like_C"/>
</dbReference>
<dbReference type="InterPro" id="IPR005467">
    <property type="entry name" value="His_kinase_dom"/>
</dbReference>
<dbReference type="CDD" id="cd00130">
    <property type="entry name" value="PAS"/>
    <property type="match status" value="2"/>
</dbReference>
<dbReference type="EC" id="2.7.13.3" evidence="2"/>
<dbReference type="Pfam" id="PF13426">
    <property type="entry name" value="PAS_9"/>
    <property type="match status" value="1"/>
</dbReference>
<dbReference type="PROSITE" id="PS50113">
    <property type="entry name" value="PAC"/>
    <property type="match status" value="1"/>
</dbReference>
<keyword evidence="4" id="KW-0808">Transferase</keyword>
<accession>A0A5C1ANK9</accession>
<dbReference type="InterPro" id="IPR036890">
    <property type="entry name" value="HATPase_C_sf"/>
</dbReference>
<dbReference type="InterPro" id="IPR036097">
    <property type="entry name" value="HisK_dim/P_sf"/>
</dbReference>
<keyword evidence="9" id="KW-0175">Coiled coil</keyword>
<dbReference type="AlphaFoldDB" id="A0A5C1ANK9"/>
<feature type="region of interest" description="Disordered" evidence="10">
    <location>
        <begin position="543"/>
        <end position="565"/>
    </location>
</feature>
<evidence type="ECO:0000256" key="10">
    <source>
        <dbReference type="SAM" id="MobiDB-lite"/>
    </source>
</evidence>
<dbReference type="SMART" id="SM00387">
    <property type="entry name" value="HATPase_c"/>
    <property type="match status" value="1"/>
</dbReference>
<dbReference type="SUPFAM" id="SSF47384">
    <property type="entry name" value="Homodimeric domain of signal transducing histidine kinase"/>
    <property type="match status" value="1"/>
</dbReference>
<dbReference type="InterPro" id="IPR013655">
    <property type="entry name" value="PAS_fold_3"/>
</dbReference>
<feature type="domain" description="PAC" evidence="13">
    <location>
        <begin position="256"/>
        <end position="308"/>
    </location>
</feature>
<dbReference type="PANTHER" id="PTHR43065">
    <property type="entry name" value="SENSOR HISTIDINE KINASE"/>
    <property type="match status" value="1"/>
</dbReference>
<evidence type="ECO:0000259" key="11">
    <source>
        <dbReference type="PROSITE" id="PS50109"/>
    </source>
</evidence>
<keyword evidence="15" id="KW-1185">Reference proteome</keyword>
<gene>
    <name evidence="14" type="ORF">PX52LOC_07685</name>
</gene>
<dbReference type="OrthoDB" id="236031at2"/>
<dbReference type="PRINTS" id="PR00344">
    <property type="entry name" value="BCTRLSENSOR"/>
</dbReference>
<evidence type="ECO:0000256" key="8">
    <source>
        <dbReference type="ARBA" id="ARBA00023012"/>
    </source>
</evidence>
<keyword evidence="7" id="KW-0067">ATP-binding</keyword>
<evidence type="ECO:0000256" key="1">
    <source>
        <dbReference type="ARBA" id="ARBA00000085"/>
    </source>
</evidence>
<evidence type="ECO:0000256" key="3">
    <source>
        <dbReference type="ARBA" id="ARBA00022553"/>
    </source>
</evidence>
<dbReference type="PANTHER" id="PTHR43065:SF46">
    <property type="entry name" value="C4-DICARBOXYLATE TRANSPORT SENSOR PROTEIN DCTB"/>
    <property type="match status" value="1"/>
</dbReference>
<evidence type="ECO:0000256" key="7">
    <source>
        <dbReference type="ARBA" id="ARBA00022840"/>
    </source>
</evidence>
<dbReference type="Pfam" id="PF00512">
    <property type="entry name" value="HisKA"/>
    <property type="match status" value="1"/>
</dbReference>
<dbReference type="SMART" id="SM00086">
    <property type="entry name" value="PAC"/>
    <property type="match status" value="2"/>
</dbReference>
<dbReference type="GO" id="GO:0005524">
    <property type="term" value="F:ATP binding"/>
    <property type="evidence" value="ECO:0007669"/>
    <property type="project" value="UniProtKB-KW"/>
</dbReference>
<dbReference type="SUPFAM" id="SSF55874">
    <property type="entry name" value="ATPase domain of HSP90 chaperone/DNA topoisomerase II/histidine kinase"/>
    <property type="match status" value="1"/>
</dbReference>
<dbReference type="InterPro" id="IPR035965">
    <property type="entry name" value="PAS-like_dom_sf"/>
</dbReference>
<organism evidence="14 15">
    <name type="scientific">Limnoglobus roseus</name>
    <dbReference type="NCBI Taxonomy" id="2598579"/>
    <lineage>
        <taxon>Bacteria</taxon>
        <taxon>Pseudomonadati</taxon>
        <taxon>Planctomycetota</taxon>
        <taxon>Planctomycetia</taxon>
        <taxon>Gemmatales</taxon>
        <taxon>Gemmataceae</taxon>
        <taxon>Limnoglobus</taxon>
    </lineage>
</organism>
<comment type="catalytic activity">
    <reaction evidence="1">
        <text>ATP + protein L-histidine = ADP + protein N-phospho-L-histidine.</text>
        <dbReference type="EC" id="2.7.13.3"/>
    </reaction>
</comment>
<dbReference type="KEGG" id="lrs:PX52LOC_07685"/>
<feature type="domain" description="PAS" evidence="12">
    <location>
        <begin position="181"/>
        <end position="253"/>
    </location>
</feature>
<dbReference type="SMART" id="SM00388">
    <property type="entry name" value="HisKA"/>
    <property type="match status" value="1"/>
</dbReference>
<evidence type="ECO:0000256" key="9">
    <source>
        <dbReference type="SAM" id="Coils"/>
    </source>
</evidence>
<name>A0A5C1ANK9_9BACT</name>